<gene>
    <name evidence="3 4" type="primary">LOC107267941</name>
</gene>
<feature type="region of interest" description="Disordered" evidence="1">
    <location>
        <begin position="62"/>
        <end position="90"/>
    </location>
</feature>
<organism evidence="2 4">
    <name type="scientific">Cephus cinctus</name>
    <name type="common">Wheat stem sawfly</name>
    <dbReference type="NCBI Taxonomy" id="211228"/>
    <lineage>
        <taxon>Eukaryota</taxon>
        <taxon>Metazoa</taxon>
        <taxon>Ecdysozoa</taxon>
        <taxon>Arthropoda</taxon>
        <taxon>Hexapoda</taxon>
        <taxon>Insecta</taxon>
        <taxon>Pterygota</taxon>
        <taxon>Neoptera</taxon>
        <taxon>Endopterygota</taxon>
        <taxon>Hymenoptera</taxon>
        <taxon>Cephoidea</taxon>
        <taxon>Cephidae</taxon>
        <taxon>Cephus</taxon>
    </lineage>
</organism>
<evidence type="ECO:0000256" key="1">
    <source>
        <dbReference type="SAM" id="MobiDB-lite"/>
    </source>
</evidence>
<evidence type="ECO:0000313" key="4">
    <source>
        <dbReference type="RefSeq" id="XP_015595648.1"/>
    </source>
</evidence>
<feature type="region of interest" description="Disordered" evidence="1">
    <location>
        <begin position="1"/>
        <end position="32"/>
    </location>
</feature>
<name>A0AAJ7BVX0_CEPCN</name>
<feature type="compositionally biased region" description="Acidic residues" evidence="1">
    <location>
        <begin position="63"/>
        <end position="90"/>
    </location>
</feature>
<dbReference type="SUPFAM" id="SSF158457">
    <property type="entry name" value="Orange domain-like"/>
    <property type="match status" value="1"/>
</dbReference>
<feature type="compositionally biased region" description="Acidic residues" evidence="1">
    <location>
        <begin position="1"/>
        <end position="17"/>
    </location>
</feature>
<protein>
    <submittedName>
        <fullName evidence="3 4">Uncharacterized protein LOC107267941 isoform X1</fullName>
    </submittedName>
</protein>
<accession>A0AAJ7BVX0</accession>
<dbReference type="AlphaFoldDB" id="A0AAJ7BVX0"/>
<evidence type="ECO:0000313" key="2">
    <source>
        <dbReference type="Proteomes" id="UP000694920"/>
    </source>
</evidence>
<dbReference type="KEGG" id="ccin:107267941"/>
<feature type="compositionally biased region" description="Gly residues" evidence="1">
    <location>
        <begin position="20"/>
        <end position="32"/>
    </location>
</feature>
<dbReference type="RefSeq" id="XP_015595648.1">
    <property type="nucleotide sequence ID" value="XM_015740162.2"/>
</dbReference>
<proteinExistence type="predicted"/>
<sequence>MRDTSDMMEDTVSEDTLMDCGGGVGDDSGGGGLEDLVNLATNIADSAPTIRDAAERLLTLLGVDEDEEGSSSEDEGVEVDLEDSEDEDEPGNARLLHELAASLAQELKYAKQSASSSRIIQATRQDHQHQDVREPVQRMDVAQDHVGIDQNHGENGTNFSNTKEASYSGNCFPQSCEFPSRPSNCRGTKRFEPREDGSFGFQMTSFASTCLDPRLRMDHTDILNAAMEPVPSSWGAGWDACASEALRYLVEDEGLPPHHPTVIAMKNHLDLQRERVFAQYKA</sequence>
<dbReference type="Proteomes" id="UP000694920">
    <property type="component" value="Unplaced"/>
</dbReference>
<reference evidence="3 4" key="1">
    <citation type="submission" date="2025-04" db="UniProtKB">
        <authorList>
            <consortium name="RefSeq"/>
        </authorList>
    </citation>
    <scope>IDENTIFICATION</scope>
</reference>
<dbReference type="RefSeq" id="XP_015595647.1">
    <property type="nucleotide sequence ID" value="XM_015740161.2"/>
</dbReference>
<keyword evidence="2" id="KW-1185">Reference proteome</keyword>
<dbReference type="GeneID" id="107267941"/>
<evidence type="ECO:0000313" key="3">
    <source>
        <dbReference type="RefSeq" id="XP_015595647.1"/>
    </source>
</evidence>